<comment type="caution">
    <text evidence="1">The sequence shown here is derived from an EMBL/GenBank/DDBJ whole genome shotgun (WGS) entry which is preliminary data.</text>
</comment>
<evidence type="ECO:0000313" key="2">
    <source>
        <dbReference type="Proteomes" id="UP000605990"/>
    </source>
</evidence>
<reference evidence="1 2" key="1">
    <citation type="submission" date="2020-08" db="EMBL/GenBank/DDBJ databases">
        <title>Description of novel Flavobacterium F-408 isolate.</title>
        <authorList>
            <person name="Saticioglu I.B."/>
            <person name="Duman M."/>
            <person name="Altun S."/>
        </authorList>
    </citation>
    <scope>NUCLEOTIDE SEQUENCE [LARGE SCALE GENOMIC DNA]</scope>
    <source>
        <strain evidence="1 2">F-408</strain>
    </source>
</reference>
<name>A0ABR7IX16_9FLAO</name>
<sequence length="213" mass="23700">MISKNKITICLIYLLIISCSDKKESNSNLLKTRENVQVNNFSNSNKDNVLSDTNEADTLSSTYEESNDNSEIGYEVMENESVGQLKYGLSLQKVIDLFGNPSKETKTELWTGDGEYHQTIKYFEEGIELDVIGESETQKKVNMITISKPSKLKTLKNIGIGSDYNDVENAYKDQIATDFSDKESIVVGSIYGGLIFTLKNNKVASIFIGSASE</sequence>
<dbReference type="EMBL" id="JACRUN010000002">
    <property type="protein sequence ID" value="MBC5834307.1"/>
    <property type="molecule type" value="Genomic_DNA"/>
</dbReference>
<protein>
    <submittedName>
        <fullName evidence="1">Uncharacterized protein</fullName>
    </submittedName>
</protein>
<dbReference type="PROSITE" id="PS51257">
    <property type="entry name" value="PROKAR_LIPOPROTEIN"/>
    <property type="match status" value="1"/>
</dbReference>
<proteinExistence type="predicted"/>
<keyword evidence="2" id="KW-1185">Reference proteome</keyword>
<dbReference type="Proteomes" id="UP000605990">
    <property type="component" value="Unassembled WGS sequence"/>
</dbReference>
<gene>
    <name evidence="1" type="ORF">H8R27_05345</name>
</gene>
<evidence type="ECO:0000313" key="1">
    <source>
        <dbReference type="EMBL" id="MBC5834307.1"/>
    </source>
</evidence>
<dbReference type="RefSeq" id="WP_166126450.1">
    <property type="nucleotide sequence ID" value="NZ_JAANOQ010000003.1"/>
</dbReference>
<accession>A0ABR7IX16</accession>
<organism evidence="1 2">
    <name type="scientific">Flavobacterium bernardetii</name>
    <dbReference type="NCBI Taxonomy" id="2813823"/>
    <lineage>
        <taxon>Bacteria</taxon>
        <taxon>Pseudomonadati</taxon>
        <taxon>Bacteroidota</taxon>
        <taxon>Flavobacteriia</taxon>
        <taxon>Flavobacteriales</taxon>
        <taxon>Flavobacteriaceae</taxon>
        <taxon>Flavobacterium</taxon>
    </lineage>
</organism>